<proteinExistence type="inferred from homology"/>
<accession>V6TGN6</accession>
<dbReference type="VEuPathDB" id="GiardiaDB:DHA2_6544"/>
<dbReference type="InterPro" id="IPR029488">
    <property type="entry name" value="Hmw/CFAP97"/>
</dbReference>
<dbReference type="VEuPathDB" id="GiardiaDB:QR46_0873"/>
<reference evidence="4" key="1">
    <citation type="submission" date="2012-02" db="EMBL/GenBank/DDBJ databases">
        <title>Genome sequencing of Giardia lamblia Genotypes A2 and B isolates (DH and GS) and comparative analysis with the genomes of Genotypes A1 and E (WB and Pig).</title>
        <authorList>
            <person name="Adam R."/>
            <person name="Dahlstrom E."/>
            <person name="Martens C."/>
            <person name="Bruno D."/>
            <person name="Barbian K."/>
            <person name="Porcella S.F."/>
            <person name="Nash T."/>
        </authorList>
    </citation>
    <scope>NUCLEOTIDE SEQUENCE</scope>
    <source>
        <strain evidence="4">DH</strain>
    </source>
</reference>
<feature type="compositionally biased region" description="Low complexity" evidence="2">
    <location>
        <begin position="289"/>
        <end position="299"/>
    </location>
</feature>
<sequence>MLFVVLKMDRAIPTASRILDKKWREERDFKDKQRLARLKPSVDNAAPKQYTHISRFTSNHIPFREHENARQVDKENKRVYRKITEITKGAGEYSQARLLVQQRPIDYCDLNSKTGSPMNAVKRRMREEQELTAAWIAAIQSKNPEKRARSTKLTSNPTRKVPIPNIKPTHSIAKLEEEYFNTRAPAMLMCTEKPALQSIQEFSDFRSEIMHEYSKSESMMAIQSMSSPGKSPIKLIYKTPKRSVTRTMMSGSAKSTGSSTKMLSDSMVHQKPVGVLPSIAAKPWRAAESSLGDSSSLNSPDRPQRRHGRTEAGHPQTTSIYNAPSFSELYMSTRATAGESKALDTPAFSRVCQAQDNESTCEVSYAQKGSQPETSVSHET</sequence>
<reference evidence="3 4" key="2">
    <citation type="journal article" date="2013" name="Genome Biol. Evol.">
        <title>Genome sequencing of Giardia lamblia genotypes A2 and B isolates (DH and GS) and comparative analysis with the genomes of genotypes A1 and E (WB and Pig).</title>
        <authorList>
            <person name="Adam R.D."/>
            <person name="Dahlstrom E.W."/>
            <person name="Martens C.A."/>
            <person name="Bruno D.P."/>
            <person name="Barbian K.D."/>
            <person name="Ricklefs S.M."/>
            <person name="Hernandez M.M."/>
            <person name="Narla N.P."/>
            <person name="Patel R.B."/>
            <person name="Porcella S.F."/>
            <person name="Nash T.E."/>
        </authorList>
    </citation>
    <scope>NUCLEOTIDE SEQUENCE [LARGE SCALE GENOMIC DNA]</scope>
    <source>
        <strain evidence="3 4">DH</strain>
    </source>
</reference>
<comment type="similarity">
    <text evidence="1">Belongs to the CFAP97 family.</text>
</comment>
<evidence type="ECO:0000256" key="1">
    <source>
        <dbReference type="ARBA" id="ARBA00008315"/>
    </source>
</evidence>
<feature type="region of interest" description="Disordered" evidence="2">
    <location>
        <begin position="144"/>
        <end position="165"/>
    </location>
</feature>
<dbReference type="AlphaFoldDB" id="V6TGN6"/>
<evidence type="ECO:0000313" key="4">
    <source>
        <dbReference type="Proteomes" id="UP000018320"/>
    </source>
</evidence>
<evidence type="ECO:0000313" key="3">
    <source>
        <dbReference type="EMBL" id="ESU38093.1"/>
    </source>
</evidence>
<organism evidence="3 4">
    <name type="scientific">Giardia intestinalis</name>
    <name type="common">Giardia lamblia</name>
    <dbReference type="NCBI Taxonomy" id="5741"/>
    <lineage>
        <taxon>Eukaryota</taxon>
        <taxon>Metamonada</taxon>
        <taxon>Diplomonadida</taxon>
        <taxon>Hexamitidae</taxon>
        <taxon>Giardiinae</taxon>
        <taxon>Giardia</taxon>
    </lineage>
</organism>
<dbReference type="PANTHER" id="PTHR23035:SF2">
    <property type="entry name" value="KIAA1430 HOMOLOGUE"/>
    <property type="match status" value="1"/>
</dbReference>
<dbReference type="Proteomes" id="UP000018320">
    <property type="component" value="Unassembled WGS sequence"/>
</dbReference>
<dbReference type="EMBL" id="AHGT01000017">
    <property type="protein sequence ID" value="ESU38093.1"/>
    <property type="molecule type" value="Genomic_DNA"/>
</dbReference>
<dbReference type="VEuPathDB" id="GiardiaDB:GL50803_006544"/>
<name>V6TGN6_GIAIN</name>
<dbReference type="InterPro" id="IPR038791">
    <property type="entry name" value="Cfap97/Hemingway"/>
</dbReference>
<dbReference type="Pfam" id="PF13879">
    <property type="entry name" value="Hmw_CFAP97"/>
    <property type="match status" value="1"/>
</dbReference>
<feature type="region of interest" description="Disordered" evidence="2">
    <location>
        <begin position="287"/>
        <end position="323"/>
    </location>
</feature>
<comment type="caution">
    <text evidence="3">The sequence shown here is derived from an EMBL/GenBank/DDBJ whole genome shotgun (WGS) entry which is preliminary data.</text>
</comment>
<dbReference type="VEuPathDB" id="GiardiaDB:GL50581_446"/>
<evidence type="ECO:0000256" key="2">
    <source>
        <dbReference type="SAM" id="MobiDB-lite"/>
    </source>
</evidence>
<gene>
    <name evidence="3" type="ORF">DHA2_6544</name>
</gene>
<dbReference type="PANTHER" id="PTHR23035">
    <property type="entry name" value="CILIA- AND FLAGELLA-ASSOCIATED PROTEIN 97-RELATED"/>
    <property type="match status" value="1"/>
</dbReference>
<protein>
    <submittedName>
        <fullName evidence="3">Uncharacterized protein</fullName>
    </submittedName>
</protein>